<feature type="domain" description="Leucine rich repeat variant" evidence="2">
    <location>
        <begin position="9"/>
        <end position="65"/>
    </location>
</feature>
<dbReference type="OrthoDB" id="3787329at2"/>
<evidence type="ECO:0000256" key="1">
    <source>
        <dbReference type="SAM" id="Phobius"/>
    </source>
</evidence>
<sequence>MSSTPHDILREANDPTTVPARLAEIAAQYPEAHAAVAAHPHCYPGLLEWLSRAGDATTRQIANDRLAQAAADPAVFRSSATAAAPPSVMQPTAVQPTAVQPSVMQPTQAYPTQAYPVPAQPGPPRTPRRPRRGLVLGLVAGALVLVLTGGGVAWALFFSKLGGAASPEAAADKLVTALVNADLVSAYGALAPSEIEAIRPSLERLASIRVDDDTTAGDEDLSDAVQPALDSFDISMDGWSYETESLGADIEVVRLVAGSLTIDGDPAAIANAATALQRSQAEVTGQPTSALDRQRDEIKSTLEAKLPYTITAAEMADELGFDPRLVTVREGDSWYVSPVLTAGDYAYQDGDYGDYGSVPTGDEVARYDTPEDAADGLTEALSRSMETGSTDDLAASLPLVERRFVGLYGEMMFGDPVVGAPQLTPGFEAETSGDTARVQFKDFILSLSFLGTSLKYTVNGLCVTADSAYSDSTSCLDDLDGVHLDRLDVSEWRIIAVRQDGGWFVSPLSTVADIASITTKRIVELSEAGELDTIFG</sequence>
<reference evidence="3 4" key="1">
    <citation type="submission" date="2019-06" db="EMBL/GenBank/DDBJ databases">
        <title>Sequencing the genomes of 1000 actinobacteria strains.</title>
        <authorList>
            <person name="Klenk H.-P."/>
        </authorList>
    </citation>
    <scope>NUCLEOTIDE SEQUENCE [LARGE SCALE GENOMIC DNA]</scope>
    <source>
        <strain evidence="3 4">DSM 18031</strain>
    </source>
</reference>
<feature type="transmembrane region" description="Helical" evidence="1">
    <location>
        <begin position="134"/>
        <end position="157"/>
    </location>
</feature>
<gene>
    <name evidence="3" type="ORF">FB466_2673</name>
</gene>
<comment type="caution">
    <text evidence="3">The sequence shown here is derived from an EMBL/GenBank/DDBJ whole genome shotgun (WGS) entry which is preliminary data.</text>
</comment>
<dbReference type="Pfam" id="PF25591">
    <property type="entry name" value="LRV_2"/>
    <property type="match status" value="1"/>
</dbReference>
<protein>
    <recommendedName>
        <fullName evidence="2">Leucine rich repeat variant domain-containing protein</fullName>
    </recommendedName>
</protein>
<evidence type="ECO:0000313" key="4">
    <source>
        <dbReference type="Proteomes" id="UP000318331"/>
    </source>
</evidence>
<name>A0A543HHB1_9MICO</name>
<proteinExistence type="predicted"/>
<dbReference type="RefSeq" id="WP_141918960.1">
    <property type="nucleotide sequence ID" value="NZ_BAAAYS010000015.1"/>
</dbReference>
<organism evidence="3 4">
    <name type="scientific">Klugiella xanthotipulae</name>
    <dbReference type="NCBI Taxonomy" id="244735"/>
    <lineage>
        <taxon>Bacteria</taxon>
        <taxon>Bacillati</taxon>
        <taxon>Actinomycetota</taxon>
        <taxon>Actinomycetes</taxon>
        <taxon>Micrococcales</taxon>
        <taxon>Microbacteriaceae</taxon>
        <taxon>Klugiella</taxon>
    </lineage>
</organism>
<keyword evidence="4" id="KW-1185">Reference proteome</keyword>
<dbReference type="Proteomes" id="UP000318331">
    <property type="component" value="Unassembled WGS sequence"/>
</dbReference>
<accession>A0A543HHB1</accession>
<dbReference type="AlphaFoldDB" id="A0A543HHB1"/>
<evidence type="ECO:0000259" key="2">
    <source>
        <dbReference type="Pfam" id="PF25591"/>
    </source>
</evidence>
<keyword evidence="1" id="KW-1133">Transmembrane helix</keyword>
<dbReference type="EMBL" id="VFPN01000004">
    <property type="protein sequence ID" value="TQM57677.1"/>
    <property type="molecule type" value="Genomic_DNA"/>
</dbReference>
<keyword evidence="1" id="KW-0812">Transmembrane</keyword>
<keyword evidence="1" id="KW-0472">Membrane</keyword>
<evidence type="ECO:0000313" key="3">
    <source>
        <dbReference type="EMBL" id="TQM57677.1"/>
    </source>
</evidence>
<dbReference type="InterPro" id="IPR057893">
    <property type="entry name" value="LRV_2"/>
</dbReference>